<reference evidence="2" key="1">
    <citation type="journal article" date="2019" name="Int. J. Syst. Evol. Microbiol.">
        <title>The Global Catalogue of Microorganisms (GCM) 10K type strain sequencing project: providing services to taxonomists for standard genome sequencing and annotation.</title>
        <authorList>
            <consortium name="The Broad Institute Genomics Platform"/>
            <consortium name="The Broad Institute Genome Sequencing Center for Infectious Disease"/>
            <person name="Wu L."/>
            <person name="Ma J."/>
        </authorList>
    </citation>
    <scope>NUCLEOTIDE SEQUENCE [LARGE SCALE GENOMIC DNA]</scope>
    <source>
        <strain evidence="2">JCM 3115</strain>
    </source>
</reference>
<evidence type="ECO:0000313" key="2">
    <source>
        <dbReference type="Proteomes" id="UP000611554"/>
    </source>
</evidence>
<evidence type="ECO:0000313" key="1">
    <source>
        <dbReference type="EMBL" id="GGP84358.1"/>
    </source>
</evidence>
<protein>
    <submittedName>
        <fullName evidence="1">Uncharacterized protein</fullName>
    </submittedName>
</protein>
<dbReference type="Proteomes" id="UP000611554">
    <property type="component" value="Unassembled WGS sequence"/>
</dbReference>
<dbReference type="EMBL" id="BMQJ01000002">
    <property type="protein sequence ID" value="GGP84358.1"/>
    <property type="molecule type" value="Genomic_DNA"/>
</dbReference>
<gene>
    <name evidence="1" type="ORF">GCM10010140_11790</name>
</gene>
<name>A0ABQ2QLA1_9ACTN</name>
<keyword evidence="2" id="KW-1185">Reference proteome</keyword>
<proteinExistence type="predicted"/>
<sequence length="104" mass="11848">MNDEFFPPGYVAPDDPAVQRAMEVIDGLHPSEQRELIRSSYRAALAYRRTGDIDHLERFADNFLETVHLRGMPAYAEALKRPPRGPRGREGTLDVEEVLNRLAE</sequence>
<comment type="caution">
    <text evidence="1">The sequence shown here is derived from an EMBL/GenBank/DDBJ whole genome shotgun (WGS) entry which is preliminary data.</text>
</comment>
<organism evidence="1 2">
    <name type="scientific">Streptosporangium pseudovulgare</name>
    <dbReference type="NCBI Taxonomy" id="35765"/>
    <lineage>
        <taxon>Bacteria</taxon>
        <taxon>Bacillati</taxon>
        <taxon>Actinomycetota</taxon>
        <taxon>Actinomycetes</taxon>
        <taxon>Streptosporangiales</taxon>
        <taxon>Streptosporangiaceae</taxon>
        <taxon>Streptosporangium</taxon>
    </lineage>
</organism>
<accession>A0ABQ2QLA1</accession>